<dbReference type="EMBL" id="BMAO01021580">
    <property type="protein sequence ID" value="GFQ75657.1"/>
    <property type="molecule type" value="Genomic_DNA"/>
</dbReference>
<protein>
    <submittedName>
        <fullName evidence="1">Uncharacterized protein</fullName>
    </submittedName>
</protein>
<dbReference type="OrthoDB" id="7762859at2759"/>
<evidence type="ECO:0000313" key="2">
    <source>
        <dbReference type="Proteomes" id="UP000887116"/>
    </source>
</evidence>
<dbReference type="Proteomes" id="UP000887116">
    <property type="component" value="Unassembled WGS sequence"/>
</dbReference>
<accession>A0A8X6FCA3</accession>
<reference evidence="1" key="1">
    <citation type="submission" date="2020-07" db="EMBL/GenBank/DDBJ databases">
        <title>Multicomponent nature underlies the extraordinary mechanical properties of spider dragline silk.</title>
        <authorList>
            <person name="Kono N."/>
            <person name="Nakamura H."/>
            <person name="Mori M."/>
            <person name="Yoshida Y."/>
            <person name="Ohtoshi R."/>
            <person name="Malay A.D."/>
            <person name="Moran D.A.P."/>
            <person name="Tomita M."/>
            <person name="Numata K."/>
            <person name="Arakawa K."/>
        </authorList>
    </citation>
    <scope>NUCLEOTIDE SEQUENCE</scope>
</reference>
<sequence length="80" mass="9416">MEFVSLLNRKRGKLRGQLTKLANALAEEIPTDPVEPKAKFDFIVDVHEKFVLLKEEYYRTVPEEDFEDIDIYLAEKDDEI</sequence>
<keyword evidence="2" id="KW-1185">Reference proteome</keyword>
<comment type="caution">
    <text evidence="1">The sequence shown here is derived from an EMBL/GenBank/DDBJ whole genome shotgun (WGS) entry which is preliminary data.</text>
</comment>
<name>A0A8X6FCA3_TRICU</name>
<dbReference type="AlphaFoldDB" id="A0A8X6FCA3"/>
<organism evidence="1 2">
    <name type="scientific">Trichonephila clavata</name>
    <name type="common">Joro spider</name>
    <name type="synonym">Nephila clavata</name>
    <dbReference type="NCBI Taxonomy" id="2740835"/>
    <lineage>
        <taxon>Eukaryota</taxon>
        <taxon>Metazoa</taxon>
        <taxon>Ecdysozoa</taxon>
        <taxon>Arthropoda</taxon>
        <taxon>Chelicerata</taxon>
        <taxon>Arachnida</taxon>
        <taxon>Araneae</taxon>
        <taxon>Araneomorphae</taxon>
        <taxon>Entelegynae</taxon>
        <taxon>Araneoidea</taxon>
        <taxon>Nephilidae</taxon>
        <taxon>Trichonephila</taxon>
    </lineage>
</organism>
<gene>
    <name evidence="1" type="ORF">TNCT_290761</name>
</gene>
<evidence type="ECO:0000313" key="1">
    <source>
        <dbReference type="EMBL" id="GFQ75657.1"/>
    </source>
</evidence>
<proteinExistence type="predicted"/>